<dbReference type="AlphaFoldDB" id="A0A495M6Q2"/>
<proteinExistence type="predicted"/>
<evidence type="ECO:0000313" key="3">
    <source>
        <dbReference type="Proteomes" id="UP000277579"/>
    </source>
</evidence>
<protein>
    <submittedName>
        <fullName evidence="2">Heat shock protein HslJ</fullName>
    </submittedName>
</protein>
<comment type="caution">
    <text evidence="2">The sequence shown here is derived from an EMBL/GenBank/DDBJ whole genome shotgun (WGS) entry which is preliminary data.</text>
</comment>
<evidence type="ECO:0000259" key="1">
    <source>
        <dbReference type="Pfam" id="PF03724"/>
    </source>
</evidence>
<dbReference type="InterPro" id="IPR038670">
    <property type="entry name" value="HslJ-like_sf"/>
</dbReference>
<dbReference type="PANTHER" id="PTHR35535">
    <property type="entry name" value="HEAT SHOCK PROTEIN HSLJ"/>
    <property type="match status" value="1"/>
</dbReference>
<dbReference type="Pfam" id="PF03724">
    <property type="entry name" value="META"/>
    <property type="match status" value="1"/>
</dbReference>
<gene>
    <name evidence="2" type="ORF">CLV94_2709</name>
</gene>
<dbReference type="InterPro" id="IPR053147">
    <property type="entry name" value="Hsp_HslJ-like"/>
</dbReference>
<reference evidence="2 3" key="1">
    <citation type="submission" date="2018-10" db="EMBL/GenBank/DDBJ databases">
        <title>Genomic Encyclopedia of Archaeal and Bacterial Type Strains, Phase II (KMG-II): from individual species to whole genera.</title>
        <authorList>
            <person name="Goeker M."/>
        </authorList>
    </citation>
    <scope>NUCLEOTIDE SEQUENCE [LARGE SCALE GENOMIC DNA]</scope>
    <source>
        <strain evidence="2 3">DSM 29537</strain>
    </source>
</reference>
<keyword evidence="3" id="KW-1185">Reference proteome</keyword>
<evidence type="ECO:0000313" key="2">
    <source>
        <dbReference type="EMBL" id="RKS20333.1"/>
    </source>
</evidence>
<dbReference type="OrthoDB" id="880459at2"/>
<dbReference type="Proteomes" id="UP000277579">
    <property type="component" value="Unassembled WGS sequence"/>
</dbReference>
<dbReference type="Gene3D" id="2.40.128.270">
    <property type="match status" value="1"/>
</dbReference>
<dbReference type="InterPro" id="IPR005184">
    <property type="entry name" value="DUF306_Meta_HslJ"/>
</dbReference>
<dbReference type="PANTHER" id="PTHR35535:SF2">
    <property type="entry name" value="DUF306 DOMAIN-CONTAINING PROTEIN"/>
    <property type="match status" value="1"/>
</dbReference>
<name>A0A495M6Q2_9FLAO</name>
<feature type="domain" description="DUF306" evidence="1">
    <location>
        <begin position="30"/>
        <end position="138"/>
    </location>
</feature>
<accession>A0A495M6Q2</accession>
<organism evidence="2 3">
    <name type="scientific">Flavobacterium endophyticum</name>
    <dbReference type="NCBI Taxonomy" id="1540163"/>
    <lineage>
        <taxon>Bacteria</taxon>
        <taxon>Pseudomonadati</taxon>
        <taxon>Bacteroidota</taxon>
        <taxon>Flavobacteriia</taxon>
        <taxon>Flavobacteriales</taxon>
        <taxon>Flavobacteriaceae</taxon>
        <taxon>Flavobacterium</taxon>
    </lineage>
</organism>
<sequence>MKTKFLNVICAIILVGLQSCSCKKGAEAVAELSTGGWELEQMNGESIDPGEFAKIPALNFDKAESRISGNSGCNSMSGSYTINEDKITFGPIAQTKMACQGAGEGKFMTLFNSVQKFKLQGDKLNLYDGNGSKVLCFKKK</sequence>
<dbReference type="PROSITE" id="PS51257">
    <property type="entry name" value="PROKAR_LIPOPROTEIN"/>
    <property type="match status" value="1"/>
</dbReference>
<dbReference type="RefSeq" id="WP_121377004.1">
    <property type="nucleotide sequence ID" value="NZ_RBLC01000004.1"/>
</dbReference>
<keyword evidence="2" id="KW-0346">Stress response</keyword>
<dbReference type="EMBL" id="RBLC01000004">
    <property type="protein sequence ID" value="RKS20333.1"/>
    <property type="molecule type" value="Genomic_DNA"/>
</dbReference>